<accession>A0A5A7TJN7</accession>
<protein>
    <submittedName>
        <fullName evidence="1">Gag-protease polyprotein</fullName>
    </submittedName>
</protein>
<proteinExistence type="predicted"/>
<evidence type="ECO:0000313" key="1">
    <source>
        <dbReference type="EMBL" id="KAA0043524.1"/>
    </source>
</evidence>
<evidence type="ECO:0000313" key="2">
    <source>
        <dbReference type="Proteomes" id="UP000321393"/>
    </source>
</evidence>
<gene>
    <name evidence="1" type="ORF">E6C27_scaffold335G00180</name>
</gene>
<name>A0A5A7TJN7_CUCMM</name>
<dbReference type="AlphaFoldDB" id="A0A5A7TJN7"/>
<comment type="caution">
    <text evidence="1">The sequence shown here is derived from an EMBL/GenBank/DDBJ whole genome shotgun (WGS) entry which is preliminary data.</text>
</comment>
<dbReference type="EMBL" id="SSTE01015151">
    <property type="protein sequence ID" value="KAA0043524.1"/>
    <property type="molecule type" value="Genomic_DNA"/>
</dbReference>
<reference evidence="1 2" key="1">
    <citation type="submission" date="2019-08" db="EMBL/GenBank/DDBJ databases">
        <title>Draft genome sequences of two oriental melons (Cucumis melo L. var makuwa).</title>
        <authorList>
            <person name="Kwon S.-Y."/>
        </authorList>
    </citation>
    <scope>NUCLEOTIDE SEQUENCE [LARGE SCALE GENOMIC DNA]</scope>
    <source>
        <strain evidence="2">cv. SW 3</strain>
        <tissue evidence="1">Leaf</tissue>
    </source>
</reference>
<sequence length="128" mass="15182">MWVPQQPALPASAQALVEPQSVPNQLSEEAKHLRDFRKYKPKTFDESLEDPTKALMWFSSVETIFWYMKCPNNQKVQCVMFMLTDRGTVWWETAEKMLESDVSQITWEQFKENFYAKFFSASLRDAKW</sequence>
<dbReference type="Proteomes" id="UP000321393">
    <property type="component" value="Unassembled WGS sequence"/>
</dbReference>
<dbReference type="OrthoDB" id="1936908at2759"/>
<organism evidence="1 2">
    <name type="scientific">Cucumis melo var. makuwa</name>
    <name type="common">Oriental melon</name>
    <dbReference type="NCBI Taxonomy" id="1194695"/>
    <lineage>
        <taxon>Eukaryota</taxon>
        <taxon>Viridiplantae</taxon>
        <taxon>Streptophyta</taxon>
        <taxon>Embryophyta</taxon>
        <taxon>Tracheophyta</taxon>
        <taxon>Spermatophyta</taxon>
        <taxon>Magnoliopsida</taxon>
        <taxon>eudicotyledons</taxon>
        <taxon>Gunneridae</taxon>
        <taxon>Pentapetalae</taxon>
        <taxon>rosids</taxon>
        <taxon>fabids</taxon>
        <taxon>Cucurbitales</taxon>
        <taxon>Cucurbitaceae</taxon>
        <taxon>Benincaseae</taxon>
        <taxon>Cucumis</taxon>
    </lineage>
</organism>